<accession>A0AAE5WNK1</accession>
<dbReference type="AlphaFoldDB" id="A0AAE5WNK1"/>
<evidence type="ECO:0000313" key="2">
    <source>
        <dbReference type="Proteomes" id="UP000220927"/>
    </source>
</evidence>
<sequence>MTDRVNFLSFGWKGFEACSPEIDNTLSLFQLREGKMAYGEHRLAEIDEKLLKEAKEEFLLDFQNMTGGSEESSPSELGGAGNPTYPTLAGQYFVLWRELLIRNSHILAVDRIVQKIQESRERYQTVEIATSVPWYVIGAIHSLEASLNFDRHLHNGDPLTDFTIHVPAGRPRRGTPPFRWEESAIDALQYDGLDHVNSWPIERILYALERFNGFGYLKFHPEVRTPYLWSFSNHYTKGKYVADGVWSPDAVSRQCGAAVILKRLVQIGAIEEPPSQSAMPTGEDDGGSADPGVEFLRLASTRIGEEYDLGANVPLDNRRWHGPWDCAEFVSWVVYQTCGRVCGCVDNERPIPQLEPFSGAWYRDAKASNTQLSIADAADTPGSILVRKARPNKIGHVAFSDGNGGTIEAAGAALGVCRRQIEGRIWDAAFEIA</sequence>
<proteinExistence type="predicted"/>
<gene>
    <name evidence="1" type="ORF">CO657_03575</name>
</gene>
<dbReference type="RefSeq" id="WP_128715518.1">
    <property type="nucleotide sequence ID" value="NZ_CP034998.1"/>
</dbReference>
<name>A0AAE5WNK1_9HYPH</name>
<dbReference type="Proteomes" id="UP000220927">
    <property type="component" value="Chromosome"/>
</dbReference>
<dbReference type="KEGG" id="rad:CO657_03575"/>
<evidence type="ECO:0008006" key="3">
    <source>
        <dbReference type="Google" id="ProtNLM"/>
    </source>
</evidence>
<protein>
    <recommendedName>
        <fullName evidence="3">NlpC/P60 domain-containing protein</fullName>
    </recommendedName>
</protein>
<keyword evidence="2" id="KW-1185">Reference proteome</keyword>
<dbReference type="EMBL" id="CP034998">
    <property type="protein sequence ID" value="QAS77224.1"/>
    <property type="molecule type" value="Genomic_DNA"/>
</dbReference>
<dbReference type="SUPFAM" id="SSF54001">
    <property type="entry name" value="Cysteine proteinases"/>
    <property type="match status" value="1"/>
</dbReference>
<dbReference type="InterPro" id="IPR038765">
    <property type="entry name" value="Papain-like_cys_pep_sf"/>
</dbReference>
<dbReference type="Gene3D" id="3.90.1720.10">
    <property type="entry name" value="endopeptidase domain like (from Nostoc punctiforme)"/>
    <property type="match status" value="1"/>
</dbReference>
<reference evidence="1 2" key="1">
    <citation type="submission" date="2019-01" db="EMBL/GenBank/DDBJ databases">
        <title>Genomic insights into the origins and evolution of symbiotic genes in the Phaseolus vulgaris microsymbionts.</title>
        <authorList>
            <person name="Tong W."/>
        </authorList>
    </citation>
    <scope>NUCLEOTIDE SEQUENCE [LARGE SCALE GENOMIC DNA]</scope>
    <source>
        <strain evidence="1 2">FH23</strain>
    </source>
</reference>
<evidence type="ECO:0000313" key="1">
    <source>
        <dbReference type="EMBL" id="QAS77224.1"/>
    </source>
</evidence>
<organism evidence="1 2">
    <name type="scientific">Rhizobium acidisoli</name>
    <dbReference type="NCBI Taxonomy" id="1538158"/>
    <lineage>
        <taxon>Bacteria</taxon>
        <taxon>Pseudomonadati</taxon>
        <taxon>Pseudomonadota</taxon>
        <taxon>Alphaproteobacteria</taxon>
        <taxon>Hyphomicrobiales</taxon>
        <taxon>Rhizobiaceae</taxon>
        <taxon>Rhizobium/Agrobacterium group</taxon>
        <taxon>Rhizobium</taxon>
    </lineage>
</organism>